<dbReference type="InterPro" id="IPR012334">
    <property type="entry name" value="Pectin_lyas_fold"/>
</dbReference>
<name>A0A645E520_9ZZZZ</name>
<protein>
    <recommendedName>
        <fullName evidence="2">Right handed beta helix domain-containing protein</fullName>
    </recommendedName>
</protein>
<evidence type="ECO:0008006" key="2">
    <source>
        <dbReference type="Google" id="ProtNLM"/>
    </source>
</evidence>
<gene>
    <name evidence="1" type="ORF">SDC9_143651</name>
</gene>
<dbReference type="InterPro" id="IPR011050">
    <property type="entry name" value="Pectin_lyase_fold/virulence"/>
</dbReference>
<dbReference type="AlphaFoldDB" id="A0A645E520"/>
<organism evidence="1">
    <name type="scientific">bioreactor metagenome</name>
    <dbReference type="NCBI Taxonomy" id="1076179"/>
    <lineage>
        <taxon>unclassified sequences</taxon>
        <taxon>metagenomes</taxon>
        <taxon>ecological metagenomes</taxon>
    </lineage>
</organism>
<reference evidence="1" key="1">
    <citation type="submission" date="2019-08" db="EMBL/GenBank/DDBJ databases">
        <authorList>
            <person name="Kucharzyk K."/>
            <person name="Murdoch R.W."/>
            <person name="Higgins S."/>
            <person name="Loffler F."/>
        </authorList>
    </citation>
    <scope>NUCLEOTIDE SEQUENCE</scope>
</reference>
<dbReference type="EMBL" id="VSSQ01042864">
    <property type="protein sequence ID" value="MPM96488.1"/>
    <property type="molecule type" value="Genomic_DNA"/>
</dbReference>
<comment type="caution">
    <text evidence="1">The sequence shown here is derived from an EMBL/GenBank/DDBJ whole genome shotgun (WGS) entry which is preliminary data.</text>
</comment>
<sequence length="304" mass="33256">MQDNLVTKTGGPGIQMSGVNGGIVKNNVVDSSGSCDDGRKWGRGSGLWTWSTSDVLIEKNRFLNANGPGDSAGAHIDYNCRNIILQYNFSANNAGGFCEILGNNYNCAYRYNISVNDGYRIKGKDGAFQEGKIFWLSGYVGKDNPRGPFNSYFYNNTIYVKKDIVARFAIAKTSEGICIANNMFIIEGESIEVEGDQYVVDKKGDADERRVFFENNLYLRVGSWPSSVLIHDAKPVYGNPEFHCAGGLALTDYIPSNESLIRDRGTEIKPIAGDTIGLTIGLKVEKDILGNDILGKPDIGAIEM</sequence>
<dbReference type="Gene3D" id="2.160.20.10">
    <property type="entry name" value="Single-stranded right-handed beta-helix, Pectin lyase-like"/>
    <property type="match status" value="1"/>
</dbReference>
<dbReference type="SUPFAM" id="SSF51126">
    <property type="entry name" value="Pectin lyase-like"/>
    <property type="match status" value="1"/>
</dbReference>
<accession>A0A645E520</accession>
<evidence type="ECO:0000313" key="1">
    <source>
        <dbReference type="EMBL" id="MPM96488.1"/>
    </source>
</evidence>
<proteinExistence type="predicted"/>